<feature type="transmembrane region" description="Helical" evidence="1">
    <location>
        <begin position="39"/>
        <end position="59"/>
    </location>
</feature>
<reference evidence="2 3" key="1">
    <citation type="submission" date="2022-11" db="EMBL/GenBank/DDBJ databases">
        <title>Minimal conservation of predation-associated metabolite biosynthetic gene clusters underscores biosynthetic potential of Myxococcota including descriptions for ten novel species: Archangium lansinium sp. nov., Myxococcus landrumus sp. nov., Nannocystis bai.</title>
        <authorList>
            <person name="Ahearne A."/>
            <person name="Stevens C."/>
            <person name="Dowd S."/>
        </authorList>
    </citation>
    <scope>NUCLEOTIDE SEQUENCE [LARGE SCALE GENOMIC DNA]</scope>
    <source>
        <strain evidence="2 3">BB15-2</strain>
    </source>
</reference>
<evidence type="ECO:0000256" key="1">
    <source>
        <dbReference type="SAM" id="Phobius"/>
    </source>
</evidence>
<dbReference type="RefSeq" id="WP_272084641.1">
    <property type="nucleotide sequence ID" value="NZ_JAQNDL010000001.1"/>
</dbReference>
<gene>
    <name evidence="2" type="ORF">POL25_04785</name>
</gene>
<accession>A0ABT5DRH5</accession>
<keyword evidence="3" id="KW-1185">Reference proteome</keyword>
<proteinExistence type="predicted"/>
<evidence type="ECO:0000313" key="2">
    <source>
        <dbReference type="EMBL" id="MDC0716194.1"/>
    </source>
</evidence>
<evidence type="ECO:0008006" key="4">
    <source>
        <dbReference type="Google" id="ProtNLM"/>
    </source>
</evidence>
<name>A0ABT5DRH5_9BACT</name>
<dbReference type="Proteomes" id="UP001221686">
    <property type="component" value="Unassembled WGS sequence"/>
</dbReference>
<keyword evidence="1" id="KW-0812">Transmembrane</keyword>
<keyword evidence="1" id="KW-0472">Membrane</keyword>
<dbReference type="EMBL" id="JAQNDL010000001">
    <property type="protein sequence ID" value="MDC0716194.1"/>
    <property type="molecule type" value="Genomic_DNA"/>
</dbReference>
<organism evidence="2 3">
    <name type="scientific">Nannocystis bainbridge</name>
    <dbReference type="NCBI Taxonomy" id="2995303"/>
    <lineage>
        <taxon>Bacteria</taxon>
        <taxon>Pseudomonadati</taxon>
        <taxon>Myxococcota</taxon>
        <taxon>Polyangia</taxon>
        <taxon>Nannocystales</taxon>
        <taxon>Nannocystaceae</taxon>
        <taxon>Nannocystis</taxon>
    </lineage>
</organism>
<keyword evidence="1" id="KW-1133">Transmembrane helix</keyword>
<protein>
    <recommendedName>
        <fullName evidence="4">DUF883 domain-containing protein</fullName>
    </recommendedName>
</protein>
<sequence length="62" mass="7033">MATNNELLRQRLAALIDEQRQFQKKWADDWRRLSELRHALAALSGALALGVGLSVGYQLGRR</sequence>
<comment type="caution">
    <text evidence="2">The sequence shown here is derived from an EMBL/GenBank/DDBJ whole genome shotgun (WGS) entry which is preliminary data.</text>
</comment>
<evidence type="ECO:0000313" key="3">
    <source>
        <dbReference type="Proteomes" id="UP001221686"/>
    </source>
</evidence>